<feature type="compositionally biased region" description="Polar residues" evidence="1">
    <location>
        <begin position="50"/>
        <end position="59"/>
    </location>
</feature>
<evidence type="ECO:0000313" key="3">
    <source>
        <dbReference type="Proteomes" id="UP000198287"/>
    </source>
</evidence>
<evidence type="ECO:0000256" key="1">
    <source>
        <dbReference type="SAM" id="MobiDB-lite"/>
    </source>
</evidence>
<dbReference type="EMBL" id="LNIX01000003">
    <property type="protein sequence ID" value="OXA58591.1"/>
    <property type="molecule type" value="Genomic_DNA"/>
</dbReference>
<feature type="region of interest" description="Disordered" evidence="1">
    <location>
        <begin position="468"/>
        <end position="537"/>
    </location>
</feature>
<feature type="compositionally biased region" description="Basic and acidic residues" evidence="1">
    <location>
        <begin position="520"/>
        <end position="537"/>
    </location>
</feature>
<evidence type="ECO:0000313" key="2">
    <source>
        <dbReference type="EMBL" id="OXA58591.1"/>
    </source>
</evidence>
<feature type="compositionally biased region" description="Polar residues" evidence="1">
    <location>
        <begin position="479"/>
        <end position="498"/>
    </location>
</feature>
<dbReference type="AlphaFoldDB" id="A0A226EP50"/>
<sequence>MDQQSHRGGRKNFNGGGGRFPHNNNHYINNNGNNHHHHHTRGGGGREFHSTQQQQQRGNGSMGPDLNNNSVFLNQGCRPTIHMWRSLMRRQSDLTNDRNRNLKDASSRGVELVGRKKAEISVKDGNVATQADNEEMKEKVKGDNISVERGPNAVDEDATSCVTGADGPISKVSESFEKLNVGDNNADRIELNRIQQKEKKLDQDVQRFLQDMERHMIGVERRMAYDSRAIENELLVRDQQILLLHQRILTLEDKVRNSNDELEYYRHMVQQFMHAAALREQDFTAEKEVLIAKAKTEAMSQLVRTGGNTGDGVWQDQFAENHQMNLNNSEYMHHPLFSSASYHAWVSDSTSPCLQPMPTFCGFGIMSDLRDRYEDVKCAGYLQRNEKTEWVMTMIRKIVLHYESHNMRVCEEALQNQYISTLLLCPSDISCPQKASSSLAFGYGTTQLEATENALQQAYTFILEQEKKETEKSGETESMSVSLPKTEAMSSSRTNDTEVGSADMDTLRLDEVAEEIIAATEDHNNSSVPETDKLNSS</sequence>
<feature type="compositionally biased region" description="Low complexity" evidence="1">
    <location>
        <begin position="20"/>
        <end position="33"/>
    </location>
</feature>
<organism evidence="2 3">
    <name type="scientific">Folsomia candida</name>
    <name type="common">Springtail</name>
    <dbReference type="NCBI Taxonomy" id="158441"/>
    <lineage>
        <taxon>Eukaryota</taxon>
        <taxon>Metazoa</taxon>
        <taxon>Ecdysozoa</taxon>
        <taxon>Arthropoda</taxon>
        <taxon>Hexapoda</taxon>
        <taxon>Collembola</taxon>
        <taxon>Entomobryomorpha</taxon>
        <taxon>Isotomoidea</taxon>
        <taxon>Isotomidae</taxon>
        <taxon>Proisotominae</taxon>
        <taxon>Folsomia</taxon>
    </lineage>
</organism>
<gene>
    <name evidence="2" type="ORF">Fcan01_07862</name>
</gene>
<proteinExistence type="predicted"/>
<feature type="region of interest" description="Disordered" evidence="1">
    <location>
        <begin position="1"/>
        <end position="73"/>
    </location>
</feature>
<reference evidence="2 3" key="1">
    <citation type="submission" date="2015-12" db="EMBL/GenBank/DDBJ databases">
        <title>The genome of Folsomia candida.</title>
        <authorList>
            <person name="Faddeeva A."/>
            <person name="Derks M.F."/>
            <person name="Anvar Y."/>
            <person name="Smit S."/>
            <person name="Van Straalen N."/>
            <person name="Roelofs D."/>
        </authorList>
    </citation>
    <scope>NUCLEOTIDE SEQUENCE [LARGE SCALE GENOMIC DNA]</scope>
    <source>
        <strain evidence="2 3">VU population</strain>
        <tissue evidence="2">Whole body</tissue>
    </source>
</reference>
<keyword evidence="3" id="KW-1185">Reference proteome</keyword>
<dbReference type="OMA" id="ISERTHC"/>
<protein>
    <submittedName>
        <fullName evidence="2">Uncharacterized protein</fullName>
    </submittedName>
</protein>
<dbReference type="Proteomes" id="UP000198287">
    <property type="component" value="Unassembled WGS sequence"/>
</dbReference>
<name>A0A226EP50_FOLCA</name>
<comment type="caution">
    <text evidence="2">The sequence shown here is derived from an EMBL/GenBank/DDBJ whole genome shotgun (WGS) entry which is preliminary data.</text>
</comment>
<accession>A0A226EP50</accession>